<feature type="repeat" description="TPR" evidence="8">
    <location>
        <begin position="215"/>
        <end position="248"/>
    </location>
</feature>
<comment type="similarity">
    <text evidence="2">Belongs to the glycosyltransferase 41 family. O-GlcNAc transferase subfamily.</text>
</comment>
<dbReference type="Proteomes" id="UP000637632">
    <property type="component" value="Unassembled WGS sequence"/>
</dbReference>
<name>A0ABR6XE25_9BURK</name>
<evidence type="ECO:0000256" key="5">
    <source>
        <dbReference type="ARBA" id="ARBA00022679"/>
    </source>
</evidence>
<evidence type="ECO:0000256" key="2">
    <source>
        <dbReference type="ARBA" id="ARBA00005386"/>
    </source>
</evidence>
<dbReference type="SUPFAM" id="SSF48452">
    <property type="entry name" value="TPR-like"/>
    <property type="match status" value="2"/>
</dbReference>
<sequence length="734" mass="83064">MSKVGLHPGNAFKEAKALYKANQAEKAKALCLRIVQQYPLHQDANYFLAKLAFEGGLNEESLLFLQKAFSGAQQFNADKHAYYQVLNRYIQSRSYEQMEIASLWLTGFNPKDGIAWDYLGISRLEQGKYPEAYEALQHAVALLPNNPHVLANIGNALISLERCAEAATYLRKAVSIDPAMVVAQNNLGNALRMIGQTQAAVDTLQIAVRLNPGLAYVHNNLGLAYRENNQYSEGIKCFYTALELQPDLIQVYPNLIDALRQNGEVQRAIECGNEAMDRCANIPEFWGGYGDALREANHLDPAIEAYMRALSFKKDSQSSFNRKIFSNLLFCLNYHPDLPAEAIFGAYQDFDQRFGLPNKVFWRPFDNVRDPNKRLKVGYVAQAFYNQVCKYFLLPLLEKHDKSQVEVYAYANPPFEDETTEYYKKSVDHWIYTREMTDAELAERIRADGIDVLIDVAGHTNSNRLGVFARKPAPVSLHWLEYGYTTGLTAIDYYLTDKATVTDNCAHLFSEKVWCLDGPAYTYRPDVRKAELVPPPVLETGVITFGSLSRSVRINHKVVKVWSAILDAMPNSRLIINSGDFKDVKVQDEMASRFMQYGIDRSRLEIGFTSPSWEVLKQIDIGLDCFPHNSGTTLLESIYMGIPFITLADRPSVGRIGASVLRGMSRDEWVAQTEMEYAQKALILAHDVDGLVHLRQTLRAEMEASPLMDEPGFARDVEKAYRGMWEIYCKENAQ</sequence>
<reference evidence="10 11" key="1">
    <citation type="submission" date="2020-08" db="EMBL/GenBank/DDBJ databases">
        <title>Novel species isolated from subtropical streams in China.</title>
        <authorList>
            <person name="Lu H."/>
        </authorList>
    </citation>
    <scope>NUCLEOTIDE SEQUENCE [LARGE SCALE GENOMIC DNA]</scope>
    <source>
        <strain evidence="10 11">CCTCC AB 2015119</strain>
    </source>
</reference>
<feature type="domain" description="O-GlcNAc transferase C-terminal" evidence="9">
    <location>
        <begin position="542"/>
        <end position="713"/>
    </location>
</feature>
<dbReference type="RefSeq" id="WP_190478326.1">
    <property type="nucleotide sequence ID" value="NZ_JACOFT010000002.1"/>
</dbReference>
<keyword evidence="5" id="KW-0808">Transferase</keyword>
<protein>
    <recommendedName>
        <fullName evidence="3">protein O-GlcNAc transferase</fullName>
        <ecNumber evidence="3">2.4.1.255</ecNumber>
    </recommendedName>
</protein>
<dbReference type="InterPro" id="IPR029489">
    <property type="entry name" value="OGT/SEC/SPY_C"/>
</dbReference>
<dbReference type="Gene3D" id="3.40.50.11380">
    <property type="match status" value="1"/>
</dbReference>
<keyword evidence="4" id="KW-0328">Glycosyltransferase</keyword>
<keyword evidence="11" id="KW-1185">Reference proteome</keyword>
<evidence type="ECO:0000259" key="9">
    <source>
        <dbReference type="Pfam" id="PF13844"/>
    </source>
</evidence>
<dbReference type="PANTHER" id="PTHR44835:SF1">
    <property type="entry name" value="PROTEIN O-GLCNAC TRANSFERASE"/>
    <property type="match status" value="1"/>
</dbReference>
<feature type="domain" description="O-GlcNAc transferase C-terminal" evidence="9">
    <location>
        <begin position="367"/>
        <end position="513"/>
    </location>
</feature>
<dbReference type="Gene3D" id="3.40.50.2000">
    <property type="entry name" value="Glycogen Phosphorylase B"/>
    <property type="match status" value="1"/>
</dbReference>
<keyword evidence="7 8" id="KW-0802">TPR repeat</keyword>
<evidence type="ECO:0000256" key="4">
    <source>
        <dbReference type="ARBA" id="ARBA00022676"/>
    </source>
</evidence>
<proteinExistence type="inferred from homology"/>
<dbReference type="PANTHER" id="PTHR44835">
    <property type="entry name" value="UDP-N-ACETYLGLUCOSAMINE--PEPTIDE N-ACETYLGLUCOSAMINYLTRANSFERASE SPINDLY-RELATED"/>
    <property type="match status" value="1"/>
</dbReference>
<dbReference type="InterPro" id="IPR019734">
    <property type="entry name" value="TPR_rpt"/>
</dbReference>
<accession>A0ABR6XE25</accession>
<feature type="repeat" description="TPR" evidence="8">
    <location>
        <begin position="283"/>
        <end position="316"/>
    </location>
</feature>
<dbReference type="Pfam" id="PF13432">
    <property type="entry name" value="TPR_16"/>
    <property type="match status" value="2"/>
</dbReference>
<organism evidence="10 11">
    <name type="scientific">Undibacterium aquatile</name>
    <dbReference type="NCBI Taxonomy" id="1537398"/>
    <lineage>
        <taxon>Bacteria</taxon>
        <taxon>Pseudomonadati</taxon>
        <taxon>Pseudomonadota</taxon>
        <taxon>Betaproteobacteria</taxon>
        <taxon>Burkholderiales</taxon>
        <taxon>Oxalobacteraceae</taxon>
        <taxon>Undibacterium</taxon>
    </lineage>
</organism>
<evidence type="ECO:0000256" key="3">
    <source>
        <dbReference type="ARBA" id="ARBA00011970"/>
    </source>
</evidence>
<dbReference type="SMART" id="SM00028">
    <property type="entry name" value="TPR"/>
    <property type="match status" value="6"/>
</dbReference>
<dbReference type="Gene3D" id="1.25.40.10">
    <property type="entry name" value="Tetratricopeptide repeat domain"/>
    <property type="match status" value="1"/>
</dbReference>
<dbReference type="InterPro" id="IPR051939">
    <property type="entry name" value="Glycosyltr_41/O-GlcNAc_trsf"/>
</dbReference>
<evidence type="ECO:0000256" key="7">
    <source>
        <dbReference type="ARBA" id="ARBA00022803"/>
    </source>
</evidence>
<feature type="repeat" description="TPR" evidence="8">
    <location>
        <begin position="181"/>
        <end position="214"/>
    </location>
</feature>
<dbReference type="EMBL" id="JACOFT010000002">
    <property type="protein sequence ID" value="MBC3811160.1"/>
    <property type="molecule type" value="Genomic_DNA"/>
</dbReference>
<dbReference type="EC" id="2.4.1.255" evidence="3"/>
<feature type="repeat" description="TPR" evidence="8">
    <location>
        <begin position="147"/>
        <end position="180"/>
    </location>
</feature>
<comment type="caution">
    <text evidence="10">The sequence shown here is derived from an EMBL/GenBank/DDBJ whole genome shotgun (WGS) entry which is preliminary data.</text>
</comment>
<evidence type="ECO:0000256" key="6">
    <source>
        <dbReference type="ARBA" id="ARBA00022737"/>
    </source>
</evidence>
<dbReference type="Pfam" id="PF00515">
    <property type="entry name" value="TPR_1"/>
    <property type="match status" value="1"/>
</dbReference>
<feature type="repeat" description="TPR" evidence="8">
    <location>
        <begin position="113"/>
        <end position="146"/>
    </location>
</feature>
<gene>
    <name evidence="10" type="ORF">H8K26_06865</name>
</gene>
<keyword evidence="6" id="KW-0677">Repeat</keyword>
<dbReference type="PROSITE" id="PS50293">
    <property type="entry name" value="TPR_REGION"/>
    <property type="match status" value="1"/>
</dbReference>
<dbReference type="InterPro" id="IPR011990">
    <property type="entry name" value="TPR-like_helical_dom_sf"/>
</dbReference>
<evidence type="ECO:0000256" key="1">
    <source>
        <dbReference type="ARBA" id="ARBA00004922"/>
    </source>
</evidence>
<comment type="pathway">
    <text evidence="1">Protein modification; protein glycosylation.</text>
</comment>
<evidence type="ECO:0000256" key="8">
    <source>
        <dbReference type="PROSITE-ProRule" id="PRU00339"/>
    </source>
</evidence>
<evidence type="ECO:0000313" key="10">
    <source>
        <dbReference type="EMBL" id="MBC3811160.1"/>
    </source>
</evidence>
<dbReference type="PROSITE" id="PS50005">
    <property type="entry name" value="TPR"/>
    <property type="match status" value="5"/>
</dbReference>
<dbReference type="Pfam" id="PF13844">
    <property type="entry name" value="Glyco_transf_41"/>
    <property type="match status" value="2"/>
</dbReference>
<evidence type="ECO:0000313" key="11">
    <source>
        <dbReference type="Proteomes" id="UP000637632"/>
    </source>
</evidence>